<gene>
    <name evidence="8 13" type="primary">aroQ</name>
    <name evidence="12" type="ORF">I6G29_05170</name>
    <name evidence="13" type="ORF">NCTC11997_01088</name>
</gene>
<dbReference type="Proteomes" id="UP000254603">
    <property type="component" value="Unassembled WGS sequence"/>
</dbReference>
<comment type="catalytic activity">
    <reaction evidence="1 8">
        <text>3-dehydroquinate = 3-dehydroshikimate + H2O</text>
        <dbReference type="Rhea" id="RHEA:21096"/>
        <dbReference type="ChEBI" id="CHEBI:15377"/>
        <dbReference type="ChEBI" id="CHEBI:16630"/>
        <dbReference type="ChEBI" id="CHEBI:32364"/>
        <dbReference type="EC" id="4.2.1.10"/>
    </reaction>
</comment>
<evidence type="ECO:0000313" key="15">
    <source>
        <dbReference type="Proteomes" id="UP000594903"/>
    </source>
</evidence>
<dbReference type="NCBIfam" id="TIGR01088">
    <property type="entry name" value="aroQ"/>
    <property type="match status" value="1"/>
</dbReference>
<evidence type="ECO:0000256" key="6">
    <source>
        <dbReference type="ARBA" id="ARBA00012060"/>
    </source>
</evidence>
<protein>
    <recommendedName>
        <fullName evidence="6 8">3-dehydroquinate dehydratase</fullName>
        <shortName evidence="8">3-dehydroquinase</shortName>
        <ecNumber evidence="6 8">4.2.1.10</ecNumber>
    </recommendedName>
    <alternativeName>
        <fullName evidence="8">Type II DHQase</fullName>
    </alternativeName>
</protein>
<feature type="site" description="Transition state stabilizer" evidence="8 11">
    <location>
        <position position="17"/>
    </location>
</feature>
<feature type="binding site" evidence="8 10">
    <location>
        <position position="79"/>
    </location>
    <ligand>
        <name>substrate</name>
    </ligand>
</feature>
<evidence type="ECO:0000256" key="5">
    <source>
        <dbReference type="ARBA" id="ARBA00011193"/>
    </source>
</evidence>
<dbReference type="NCBIfam" id="NF003807">
    <property type="entry name" value="PRK05395.1-4"/>
    <property type="match status" value="1"/>
</dbReference>
<feature type="binding site" evidence="8 10">
    <location>
        <position position="86"/>
    </location>
    <ligand>
        <name>substrate</name>
    </ligand>
</feature>
<evidence type="ECO:0000256" key="11">
    <source>
        <dbReference type="PIRSR" id="PIRSR001399-3"/>
    </source>
</evidence>
<dbReference type="AlphaFoldDB" id="A0A378XE50"/>
<evidence type="ECO:0000256" key="4">
    <source>
        <dbReference type="ARBA" id="ARBA00011037"/>
    </source>
</evidence>
<dbReference type="OrthoDB" id="9790793at2"/>
<evidence type="ECO:0000256" key="1">
    <source>
        <dbReference type="ARBA" id="ARBA00001864"/>
    </source>
</evidence>
<dbReference type="PROSITE" id="PS01029">
    <property type="entry name" value="DEHYDROQUINASE_II"/>
    <property type="match status" value="1"/>
</dbReference>
<evidence type="ECO:0000313" key="12">
    <source>
        <dbReference type="EMBL" id="QPT40950.1"/>
    </source>
</evidence>
<feature type="binding site" evidence="8 10">
    <location>
        <position position="73"/>
    </location>
    <ligand>
        <name>substrate</name>
    </ligand>
</feature>
<name>A0A378XE50_9BURK</name>
<organism evidence="13 14">
    <name type="scientific">Oligella ureolytica</name>
    <dbReference type="NCBI Taxonomy" id="90244"/>
    <lineage>
        <taxon>Bacteria</taxon>
        <taxon>Pseudomonadati</taxon>
        <taxon>Pseudomonadota</taxon>
        <taxon>Betaproteobacteria</taxon>
        <taxon>Burkholderiales</taxon>
        <taxon>Alcaligenaceae</taxon>
        <taxon>Oligella</taxon>
    </lineage>
</organism>
<dbReference type="GO" id="GO:0008652">
    <property type="term" value="P:amino acid biosynthetic process"/>
    <property type="evidence" value="ECO:0007669"/>
    <property type="project" value="UniProtKB-KW"/>
</dbReference>
<dbReference type="InterPro" id="IPR001874">
    <property type="entry name" value="DHquinase_II"/>
</dbReference>
<accession>A0A378XE50</accession>
<dbReference type="HAMAP" id="MF_00169">
    <property type="entry name" value="AroQ"/>
    <property type="match status" value="1"/>
</dbReference>
<evidence type="ECO:0000256" key="10">
    <source>
        <dbReference type="PIRSR" id="PIRSR001399-2"/>
    </source>
</evidence>
<keyword evidence="7 8" id="KW-0456">Lyase</keyword>
<comment type="subunit">
    <text evidence="5 8">Homododecamer.</text>
</comment>
<dbReference type="SUPFAM" id="SSF52304">
    <property type="entry name" value="Type II 3-dehydroquinate dehydratase"/>
    <property type="match status" value="1"/>
</dbReference>
<dbReference type="Pfam" id="PF01220">
    <property type="entry name" value="DHquinase_II"/>
    <property type="match status" value="1"/>
</dbReference>
<evidence type="ECO:0000256" key="8">
    <source>
        <dbReference type="HAMAP-Rule" id="MF_00169"/>
    </source>
</evidence>
<evidence type="ECO:0000313" key="13">
    <source>
        <dbReference type="EMBL" id="SUA53266.1"/>
    </source>
</evidence>
<feature type="active site" description="Proton donor" evidence="8 9">
    <location>
        <position position="99"/>
    </location>
</feature>
<dbReference type="UniPathway" id="UPA00053">
    <property type="reaction ID" value="UER00086"/>
</dbReference>
<evidence type="ECO:0000313" key="14">
    <source>
        <dbReference type="Proteomes" id="UP000254603"/>
    </source>
</evidence>
<dbReference type="EMBL" id="UGSB01000001">
    <property type="protein sequence ID" value="SUA53266.1"/>
    <property type="molecule type" value="Genomic_DNA"/>
</dbReference>
<evidence type="ECO:0000256" key="2">
    <source>
        <dbReference type="ARBA" id="ARBA00003924"/>
    </source>
</evidence>
<dbReference type="GO" id="GO:0009073">
    <property type="term" value="P:aromatic amino acid family biosynthetic process"/>
    <property type="evidence" value="ECO:0007669"/>
    <property type="project" value="UniProtKB-KW"/>
</dbReference>
<dbReference type="STRING" id="1122619.GCA_000373745_00709"/>
<dbReference type="NCBIfam" id="NF003804">
    <property type="entry name" value="PRK05395.1-1"/>
    <property type="match status" value="1"/>
</dbReference>
<dbReference type="EC" id="4.2.1.10" evidence="6 8"/>
<feature type="binding site" evidence="8 10">
    <location>
        <begin position="100"/>
        <end position="101"/>
    </location>
    <ligand>
        <name>substrate</name>
    </ligand>
</feature>
<dbReference type="CDD" id="cd00466">
    <property type="entry name" value="DHQase_II"/>
    <property type="match status" value="1"/>
</dbReference>
<dbReference type="GO" id="GO:0009423">
    <property type="term" value="P:chorismate biosynthetic process"/>
    <property type="evidence" value="ECO:0007669"/>
    <property type="project" value="UniProtKB-UniRule"/>
</dbReference>
<comment type="pathway">
    <text evidence="3 8">Metabolic intermediate biosynthesis; chorismate biosynthesis; chorismate from D-erythrose 4-phosphate and phosphoenolpyruvate: step 3/7.</text>
</comment>
<evidence type="ECO:0000256" key="9">
    <source>
        <dbReference type="PIRSR" id="PIRSR001399-1"/>
    </source>
</evidence>
<keyword evidence="15" id="KW-1185">Reference proteome</keyword>
<comment type="function">
    <text evidence="2 8">Catalyzes a trans-dehydration via an enolate intermediate.</text>
</comment>
<dbReference type="RefSeq" id="WP_018573886.1">
    <property type="nucleotide sequence ID" value="NZ_CP065725.1"/>
</dbReference>
<evidence type="ECO:0000256" key="3">
    <source>
        <dbReference type="ARBA" id="ARBA00004902"/>
    </source>
</evidence>
<dbReference type="GO" id="GO:0019631">
    <property type="term" value="P:quinate catabolic process"/>
    <property type="evidence" value="ECO:0007669"/>
    <property type="project" value="TreeGrafter"/>
</dbReference>
<comment type="similarity">
    <text evidence="4 8">Belongs to the type-II 3-dehydroquinase family.</text>
</comment>
<dbReference type="NCBIfam" id="NF003805">
    <property type="entry name" value="PRK05395.1-2"/>
    <property type="match status" value="1"/>
</dbReference>
<reference evidence="12 15" key="2">
    <citation type="submission" date="2020-12" db="EMBL/GenBank/DDBJ databases">
        <title>FDA dAtabase for Regulatory Grade micrObial Sequences (FDA-ARGOS): Supporting development and validation of Infectious Disease Dx tests.</title>
        <authorList>
            <person name="Sproer C."/>
            <person name="Gronow S."/>
            <person name="Severitt S."/>
            <person name="Schroder I."/>
            <person name="Tallon L."/>
            <person name="Sadzewicz L."/>
            <person name="Zhao X."/>
            <person name="Boylan J."/>
            <person name="Ott S."/>
            <person name="Bowen H."/>
            <person name="Vavikolanu K."/>
            <person name="Mehta A."/>
            <person name="Aluvathingal J."/>
            <person name="Nadendla S."/>
            <person name="Lowell S."/>
            <person name="Myers T."/>
            <person name="Yan Y."/>
            <person name="Sichtig H."/>
        </authorList>
    </citation>
    <scope>NUCLEOTIDE SEQUENCE [LARGE SCALE GENOMIC DNA]</scope>
    <source>
        <strain evidence="12 15">FDAARGOS_872</strain>
    </source>
</reference>
<dbReference type="NCBIfam" id="NF003806">
    <property type="entry name" value="PRK05395.1-3"/>
    <property type="match status" value="1"/>
</dbReference>
<dbReference type="EMBL" id="CP065725">
    <property type="protein sequence ID" value="QPT40950.1"/>
    <property type="molecule type" value="Genomic_DNA"/>
</dbReference>
<dbReference type="InterPro" id="IPR018509">
    <property type="entry name" value="DHquinase_II_CS"/>
</dbReference>
<sequence length="144" mass="15758">MRILIINGPNLNMLGLREPEVYGAQTLASIESEAQRLGAELGLSVQCMQSNSEGELVTRIQQARGQIDGMIINAGAYTHTSIAIRDALAAAEVPFIEVHISNVYAREPFRHQSYLSDRAIGVMCGLGPFVYEAALRYFAQTTKT</sequence>
<dbReference type="Proteomes" id="UP000594903">
    <property type="component" value="Chromosome"/>
</dbReference>
<feature type="binding site" evidence="8 10">
    <location>
        <position position="110"/>
    </location>
    <ligand>
        <name>substrate</name>
    </ligand>
</feature>
<dbReference type="GO" id="GO:0003855">
    <property type="term" value="F:3-dehydroquinate dehydratase activity"/>
    <property type="evidence" value="ECO:0007669"/>
    <property type="project" value="UniProtKB-UniRule"/>
</dbReference>
<reference evidence="13 14" key="1">
    <citation type="submission" date="2018-06" db="EMBL/GenBank/DDBJ databases">
        <authorList>
            <consortium name="Pathogen Informatics"/>
            <person name="Doyle S."/>
        </authorList>
    </citation>
    <scope>NUCLEOTIDE SEQUENCE [LARGE SCALE GENOMIC DNA]</scope>
    <source>
        <strain evidence="13 14">NCTC11997</strain>
    </source>
</reference>
<dbReference type="PANTHER" id="PTHR21272:SF3">
    <property type="entry name" value="CATABOLIC 3-DEHYDROQUINASE"/>
    <property type="match status" value="1"/>
</dbReference>
<dbReference type="PANTHER" id="PTHR21272">
    <property type="entry name" value="CATABOLIC 3-DEHYDROQUINASE"/>
    <property type="match status" value="1"/>
</dbReference>
<proteinExistence type="inferred from homology"/>
<evidence type="ECO:0000256" key="7">
    <source>
        <dbReference type="ARBA" id="ARBA00023239"/>
    </source>
</evidence>
<keyword evidence="8" id="KW-0057">Aromatic amino acid biosynthesis</keyword>
<dbReference type="PIRSF" id="PIRSF001399">
    <property type="entry name" value="DHquinase_II"/>
    <property type="match status" value="1"/>
</dbReference>
<keyword evidence="8" id="KW-0028">Amino-acid biosynthesis</keyword>
<feature type="active site" description="Proton acceptor" evidence="8 9">
    <location>
        <position position="22"/>
    </location>
</feature>
<dbReference type="InterPro" id="IPR036441">
    <property type="entry name" value="DHquinase_II_sf"/>
</dbReference>
<dbReference type="Gene3D" id="3.40.50.9100">
    <property type="entry name" value="Dehydroquinase, class II"/>
    <property type="match status" value="1"/>
</dbReference>